<organism evidence="1 3">
    <name type="scientific">Phocaeicola plebeius</name>
    <dbReference type="NCBI Taxonomy" id="310297"/>
    <lineage>
        <taxon>Bacteria</taxon>
        <taxon>Pseudomonadati</taxon>
        <taxon>Bacteroidota</taxon>
        <taxon>Bacteroidia</taxon>
        <taxon>Bacteroidales</taxon>
        <taxon>Bacteroidaceae</taxon>
        <taxon>Phocaeicola</taxon>
    </lineage>
</organism>
<evidence type="ECO:0000313" key="1">
    <source>
        <dbReference type="EMBL" id="RGK56414.1"/>
    </source>
</evidence>
<comment type="caution">
    <text evidence="1">The sequence shown here is derived from an EMBL/GenBank/DDBJ whole genome shotgun (WGS) entry which is preliminary data.</text>
</comment>
<evidence type="ECO:0000313" key="2">
    <source>
        <dbReference type="EMBL" id="RGS10603.1"/>
    </source>
</evidence>
<evidence type="ECO:0000313" key="3">
    <source>
        <dbReference type="Proteomes" id="UP000260862"/>
    </source>
</evidence>
<dbReference type="Proteomes" id="UP000285750">
    <property type="component" value="Unassembled WGS sequence"/>
</dbReference>
<dbReference type="EMBL" id="QSQT01000010">
    <property type="protein sequence ID" value="RGK56414.1"/>
    <property type="molecule type" value="Genomic_DNA"/>
</dbReference>
<name>A0A3E4N3M3_9BACT</name>
<sequence>MAESKKITAVNIKKLWYGETNAITADLTGQALYTLLQGETLKEVKNIHQDTWTLEEAEASRTNYKNQLTGQTYRSDKEMGDVTVNFTIGEYDYPTKKDLMGGDVINTDKGWKRARGKVNIEKLLVALTDDDQYCVIPRADIGAREATTDKAVGIPVSAVELEPQNAEVAPEYWFDSSEVKAGA</sequence>
<dbReference type="AlphaFoldDB" id="A0A3E4N3M3"/>
<dbReference type="RefSeq" id="WP_117671872.1">
    <property type="nucleotide sequence ID" value="NZ_CABOGR010000010.1"/>
</dbReference>
<gene>
    <name evidence="2" type="ORF">DWY14_00220</name>
    <name evidence="1" type="ORF">DXD04_06405</name>
</gene>
<protein>
    <recommendedName>
        <fullName evidence="5">Phage tail protein</fullName>
    </recommendedName>
</protein>
<evidence type="ECO:0000313" key="4">
    <source>
        <dbReference type="Proteomes" id="UP000285750"/>
    </source>
</evidence>
<evidence type="ECO:0008006" key="5">
    <source>
        <dbReference type="Google" id="ProtNLM"/>
    </source>
</evidence>
<accession>A0A3E4N3M3</accession>
<dbReference type="Proteomes" id="UP000260862">
    <property type="component" value="Unassembled WGS sequence"/>
</dbReference>
<dbReference type="EMBL" id="QRUY01000001">
    <property type="protein sequence ID" value="RGS10603.1"/>
    <property type="molecule type" value="Genomic_DNA"/>
</dbReference>
<reference evidence="3 4" key="1">
    <citation type="submission" date="2018-08" db="EMBL/GenBank/DDBJ databases">
        <title>A genome reference for cultivated species of the human gut microbiota.</title>
        <authorList>
            <person name="Zou Y."/>
            <person name="Xue W."/>
            <person name="Luo G."/>
        </authorList>
    </citation>
    <scope>NUCLEOTIDE SEQUENCE [LARGE SCALE GENOMIC DNA]</scope>
    <source>
        <strain evidence="2 4">AF24-16AC</strain>
        <strain evidence="1 3">TF10-3AC</strain>
    </source>
</reference>
<keyword evidence="3" id="KW-1185">Reference proteome</keyword>
<proteinExistence type="predicted"/>